<dbReference type="Pfam" id="PF07730">
    <property type="entry name" value="HisKA_3"/>
    <property type="match status" value="1"/>
</dbReference>
<keyword evidence="10" id="KW-0808">Transferase</keyword>
<dbReference type="OrthoDB" id="9813412at2"/>
<dbReference type="GO" id="GO:0016020">
    <property type="term" value="C:membrane"/>
    <property type="evidence" value="ECO:0007669"/>
    <property type="project" value="UniProtKB-SubCell"/>
</dbReference>
<feature type="transmembrane region" description="Helical" evidence="19">
    <location>
        <begin position="7"/>
        <end position="27"/>
    </location>
</feature>
<dbReference type="SUPFAM" id="SSF158472">
    <property type="entry name" value="HAMP domain-like"/>
    <property type="match status" value="1"/>
</dbReference>
<dbReference type="CDD" id="cd06225">
    <property type="entry name" value="HAMP"/>
    <property type="match status" value="1"/>
</dbReference>
<dbReference type="InterPro" id="IPR005467">
    <property type="entry name" value="His_kinase_dom"/>
</dbReference>
<evidence type="ECO:0000259" key="20">
    <source>
        <dbReference type="PROSITE" id="PS50109"/>
    </source>
</evidence>
<evidence type="ECO:0000256" key="5">
    <source>
        <dbReference type="ARBA" id="ARBA00012438"/>
    </source>
</evidence>
<evidence type="ECO:0000256" key="10">
    <source>
        <dbReference type="ARBA" id="ARBA00022679"/>
    </source>
</evidence>
<evidence type="ECO:0000256" key="7">
    <source>
        <dbReference type="ARBA" id="ARBA00022485"/>
    </source>
</evidence>
<dbReference type="InterPro" id="IPR011712">
    <property type="entry name" value="Sig_transdc_His_kin_sub3_dim/P"/>
</dbReference>
<evidence type="ECO:0000256" key="6">
    <source>
        <dbReference type="ARBA" id="ARBA00017322"/>
    </source>
</evidence>
<dbReference type="SUPFAM" id="SSF55874">
    <property type="entry name" value="ATPase domain of HSP90 chaperone/DNA topoisomerase II/histidine kinase"/>
    <property type="match status" value="1"/>
</dbReference>
<keyword evidence="8" id="KW-0963">Cytoplasm</keyword>
<evidence type="ECO:0000256" key="14">
    <source>
        <dbReference type="ARBA" id="ARBA00023012"/>
    </source>
</evidence>
<feature type="coiled-coil region" evidence="18">
    <location>
        <begin position="221"/>
        <end position="256"/>
    </location>
</feature>
<evidence type="ECO:0000256" key="13">
    <source>
        <dbReference type="ARBA" id="ARBA00023004"/>
    </source>
</evidence>
<name>A0A5C7ELY7_9PROT</name>
<comment type="caution">
    <text evidence="22">The sequence shown here is derived from an EMBL/GenBank/DDBJ whole genome shotgun (WGS) entry which is preliminary data.</text>
</comment>
<evidence type="ECO:0000256" key="16">
    <source>
        <dbReference type="ARBA" id="ARBA00024827"/>
    </source>
</evidence>
<evidence type="ECO:0000256" key="18">
    <source>
        <dbReference type="SAM" id="Coils"/>
    </source>
</evidence>
<dbReference type="PROSITE" id="PS50885">
    <property type="entry name" value="HAMP"/>
    <property type="match status" value="1"/>
</dbReference>
<dbReference type="Gene3D" id="6.10.340.10">
    <property type="match status" value="1"/>
</dbReference>
<evidence type="ECO:0000256" key="19">
    <source>
        <dbReference type="SAM" id="Phobius"/>
    </source>
</evidence>
<protein>
    <recommendedName>
        <fullName evidence="6">Oxygen sensor histidine kinase NreB</fullName>
        <ecNumber evidence="5">2.7.13.3</ecNumber>
    </recommendedName>
    <alternativeName>
        <fullName evidence="17">Nitrogen regulation protein B</fullName>
    </alternativeName>
</protein>
<dbReference type="CDD" id="cd16917">
    <property type="entry name" value="HATPase_UhpB-NarQ-NarX-like"/>
    <property type="match status" value="1"/>
</dbReference>
<dbReference type="GO" id="GO:0000155">
    <property type="term" value="F:phosphorelay sensor kinase activity"/>
    <property type="evidence" value="ECO:0007669"/>
    <property type="project" value="InterPro"/>
</dbReference>
<feature type="transmembrane region" description="Helical" evidence="19">
    <location>
        <begin position="154"/>
        <end position="173"/>
    </location>
</feature>
<dbReference type="RefSeq" id="WP_147799085.1">
    <property type="nucleotide sequence ID" value="NZ_VPFL01000005.1"/>
</dbReference>
<evidence type="ECO:0000256" key="9">
    <source>
        <dbReference type="ARBA" id="ARBA00022553"/>
    </source>
</evidence>
<dbReference type="EMBL" id="VPFL01000005">
    <property type="protein sequence ID" value="TXF12593.1"/>
    <property type="molecule type" value="Genomic_DNA"/>
</dbReference>
<gene>
    <name evidence="22" type="ORF">FR698_04990</name>
</gene>
<keyword evidence="18" id="KW-0175">Coiled coil</keyword>
<dbReference type="InterPro" id="IPR003660">
    <property type="entry name" value="HAMP_dom"/>
</dbReference>
<dbReference type="InterPro" id="IPR050482">
    <property type="entry name" value="Sensor_HK_TwoCompSys"/>
</dbReference>
<dbReference type="PANTHER" id="PTHR24421">
    <property type="entry name" value="NITRATE/NITRITE SENSOR PROTEIN NARX-RELATED"/>
    <property type="match status" value="1"/>
</dbReference>
<keyword evidence="19" id="KW-1133">Transmembrane helix</keyword>
<keyword evidence="11" id="KW-0479">Metal-binding</keyword>
<dbReference type="Gene3D" id="1.20.5.1930">
    <property type="match status" value="1"/>
</dbReference>
<evidence type="ECO:0000259" key="21">
    <source>
        <dbReference type="PROSITE" id="PS50885"/>
    </source>
</evidence>
<dbReference type="InterPro" id="IPR032244">
    <property type="entry name" value="LapD_MoxY_N"/>
</dbReference>
<evidence type="ECO:0000313" key="22">
    <source>
        <dbReference type="EMBL" id="TXF12593.1"/>
    </source>
</evidence>
<keyword evidence="9" id="KW-0597">Phosphoprotein</keyword>
<keyword evidence="13" id="KW-0408">Iron</keyword>
<organism evidence="22 23">
    <name type="scientific">Pelomicrobium methylotrophicum</name>
    <dbReference type="NCBI Taxonomy" id="2602750"/>
    <lineage>
        <taxon>Bacteria</taxon>
        <taxon>Pseudomonadati</taxon>
        <taxon>Pseudomonadota</taxon>
        <taxon>Hydrogenophilia</taxon>
        <taxon>Hydrogenophilia incertae sedis</taxon>
        <taxon>Pelomicrobium</taxon>
    </lineage>
</organism>
<evidence type="ECO:0000256" key="17">
    <source>
        <dbReference type="ARBA" id="ARBA00030800"/>
    </source>
</evidence>
<dbReference type="EC" id="2.7.13.3" evidence="5"/>
<keyword evidence="23" id="KW-1185">Reference proteome</keyword>
<dbReference type="Gene3D" id="3.30.565.10">
    <property type="entry name" value="Histidine kinase-like ATPase, C-terminal domain"/>
    <property type="match status" value="1"/>
</dbReference>
<evidence type="ECO:0000256" key="4">
    <source>
        <dbReference type="ARBA" id="ARBA00004496"/>
    </source>
</evidence>
<comment type="cofactor">
    <cofactor evidence="2">
        <name>[4Fe-4S] cluster</name>
        <dbReference type="ChEBI" id="CHEBI:49883"/>
    </cofactor>
</comment>
<dbReference type="GO" id="GO:0005737">
    <property type="term" value="C:cytoplasm"/>
    <property type="evidence" value="ECO:0007669"/>
    <property type="project" value="UniProtKB-SubCell"/>
</dbReference>
<sequence length="449" mass="49249">MSLKLRLNVLISVLLGLVLIGGAFFAMQRAREDVRAEIQSTMNLSELMLGAAWTGASAPEAGPVFDPQALGRVRHLRIELYDAAGRLLQTNRRSRVPEAAGVPEWFARVLTKMTPAWDEVRRPLLAGEEVVGELVIRPDPSYEIEEVWKDSVGLVQLATLLFVGMNFAVYGIVGRALRPVDRILDALTGLEQGNLKTRLPALDLPELARIARAFNRMAEALEQSVTQNRRLARRLLQVQEEERKSLSRELHDELGQYLSAIHADAAAILNRDDAALAPVRASAQAIVEACRAMMDIVRGMLARLRPGALDELGLKEALRELATGWRQRHPAIACALEFAGELDDLDEAAKICIYRLVQESLTNVAKHARARRVEVRLARISGPGSSVRVQVRDDGVGMDPSARQTGFGLAGMRERVESLGGRLVVENGRNGGLTVTAELPLPTDTRVLG</sequence>
<feature type="domain" description="Histidine kinase" evidence="20">
    <location>
        <begin position="249"/>
        <end position="443"/>
    </location>
</feature>
<evidence type="ECO:0000256" key="12">
    <source>
        <dbReference type="ARBA" id="ARBA00022777"/>
    </source>
</evidence>
<evidence type="ECO:0000256" key="15">
    <source>
        <dbReference type="ARBA" id="ARBA00023014"/>
    </source>
</evidence>
<evidence type="ECO:0000256" key="2">
    <source>
        <dbReference type="ARBA" id="ARBA00001966"/>
    </source>
</evidence>
<dbReference type="Proteomes" id="UP000321201">
    <property type="component" value="Unassembled WGS sequence"/>
</dbReference>
<keyword evidence="12" id="KW-0418">Kinase</keyword>
<dbReference type="Pfam" id="PF16448">
    <property type="entry name" value="LapD_MoxY_N"/>
    <property type="match status" value="1"/>
</dbReference>
<keyword evidence="15" id="KW-0411">Iron-sulfur</keyword>
<accession>A0A5C7ELY7</accession>
<reference evidence="22 23" key="1">
    <citation type="submission" date="2019-08" db="EMBL/GenBank/DDBJ databases">
        <title>Pelomicrobium methylotrophicum gen. nov., sp. nov. a moderately thermophilic, facultatively anaerobic, lithoautotrophic and methylotrophic bacterium isolated from a terrestrial mud volcano.</title>
        <authorList>
            <person name="Slobodkina G.B."/>
            <person name="Merkel A.Y."/>
            <person name="Slobodkin A.I."/>
        </authorList>
    </citation>
    <scope>NUCLEOTIDE SEQUENCE [LARGE SCALE GENOMIC DNA]</scope>
    <source>
        <strain evidence="22 23">SM250</strain>
    </source>
</reference>
<keyword evidence="7" id="KW-0004">4Fe-4S</keyword>
<dbReference type="PROSITE" id="PS50109">
    <property type="entry name" value="HIS_KIN"/>
    <property type="match status" value="1"/>
</dbReference>
<feature type="domain" description="HAMP" evidence="21">
    <location>
        <begin position="174"/>
        <end position="226"/>
    </location>
</feature>
<keyword evidence="19" id="KW-0472">Membrane</keyword>
<evidence type="ECO:0000256" key="11">
    <source>
        <dbReference type="ARBA" id="ARBA00022723"/>
    </source>
</evidence>
<dbReference type="SMART" id="SM00304">
    <property type="entry name" value="HAMP"/>
    <property type="match status" value="1"/>
</dbReference>
<dbReference type="InterPro" id="IPR036890">
    <property type="entry name" value="HATPase_C_sf"/>
</dbReference>
<evidence type="ECO:0000256" key="3">
    <source>
        <dbReference type="ARBA" id="ARBA00004370"/>
    </source>
</evidence>
<dbReference type="InterPro" id="IPR003594">
    <property type="entry name" value="HATPase_dom"/>
</dbReference>
<comment type="function">
    <text evidence="16">Member of the two-component regulatory system NreB/NreC involved in the control of dissimilatory nitrate/nitrite reduction in response to oxygen. NreB functions as a direct oxygen sensor histidine kinase which is autophosphorylated, in the absence of oxygen, probably at the conserved histidine residue, and transfers its phosphate group probably to a conserved aspartate residue of NreC. NreB/NreC activates the expression of the nitrate (narGHJI) and nitrite (nir) reductase operons, as well as the putative nitrate transporter gene narT.</text>
</comment>
<dbReference type="GO" id="GO:0046983">
    <property type="term" value="F:protein dimerization activity"/>
    <property type="evidence" value="ECO:0007669"/>
    <property type="project" value="InterPro"/>
</dbReference>
<comment type="subcellular location">
    <subcellularLocation>
        <location evidence="4">Cytoplasm</location>
    </subcellularLocation>
    <subcellularLocation>
        <location evidence="3">Membrane</location>
    </subcellularLocation>
</comment>
<dbReference type="Pfam" id="PF00672">
    <property type="entry name" value="HAMP"/>
    <property type="match status" value="1"/>
</dbReference>
<evidence type="ECO:0000256" key="1">
    <source>
        <dbReference type="ARBA" id="ARBA00000085"/>
    </source>
</evidence>
<comment type="catalytic activity">
    <reaction evidence="1">
        <text>ATP + protein L-histidine = ADP + protein N-phospho-L-histidine.</text>
        <dbReference type="EC" id="2.7.13.3"/>
    </reaction>
</comment>
<dbReference type="SMART" id="SM00387">
    <property type="entry name" value="HATPase_c"/>
    <property type="match status" value="1"/>
</dbReference>
<dbReference type="GO" id="GO:0051539">
    <property type="term" value="F:4 iron, 4 sulfur cluster binding"/>
    <property type="evidence" value="ECO:0007669"/>
    <property type="project" value="UniProtKB-KW"/>
</dbReference>
<dbReference type="PRINTS" id="PR00344">
    <property type="entry name" value="BCTRLSENSOR"/>
</dbReference>
<dbReference type="InParanoid" id="A0A5C7ELY7"/>
<dbReference type="AlphaFoldDB" id="A0A5C7ELY7"/>
<proteinExistence type="predicted"/>
<dbReference type="GO" id="GO:0046872">
    <property type="term" value="F:metal ion binding"/>
    <property type="evidence" value="ECO:0007669"/>
    <property type="project" value="UniProtKB-KW"/>
</dbReference>
<keyword evidence="14" id="KW-0902">Two-component regulatory system</keyword>
<evidence type="ECO:0000313" key="23">
    <source>
        <dbReference type="Proteomes" id="UP000321201"/>
    </source>
</evidence>
<dbReference type="Pfam" id="PF02518">
    <property type="entry name" value="HATPase_c"/>
    <property type="match status" value="1"/>
</dbReference>
<evidence type="ECO:0000256" key="8">
    <source>
        <dbReference type="ARBA" id="ARBA00022490"/>
    </source>
</evidence>
<keyword evidence="19" id="KW-0812">Transmembrane</keyword>
<dbReference type="PANTHER" id="PTHR24421:SF58">
    <property type="entry name" value="SIGNAL TRANSDUCTION HISTIDINE-PROTEIN KINASE_PHOSPHATASE UHPB"/>
    <property type="match status" value="1"/>
</dbReference>
<dbReference type="InterPro" id="IPR004358">
    <property type="entry name" value="Sig_transdc_His_kin-like_C"/>
</dbReference>